<dbReference type="Pfam" id="PF13378">
    <property type="entry name" value="MR_MLE_C"/>
    <property type="match status" value="1"/>
</dbReference>
<name>A0ABT3PP05_9BACT</name>
<evidence type="ECO:0000256" key="4">
    <source>
        <dbReference type="ARBA" id="ARBA00023235"/>
    </source>
</evidence>
<comment type="cofactor">
    <cofactor evidence="5">
        <name>Mg(2+)</name>
        <dbReference type="ChEBI" id="CHEBI:18420"/>
    </cofactor>
    <text evidence="5">Binds 1 Mg(2+) ion per subunit.</text>
</comment>
<keyword evidence="8" id="KW-1185">Reference proteome</keyword>
<comment type="caution">
    <text evidence="7">The sequence shown here is derived from an EMBL/GenBank/DDBJ whole genome shotgun (WGS) entry which is preliminary data.</text>
</comment>
<evidence type="ECO:0000313" key="8">
    <source>
        <dbReference type="Proteomes" id="UP001207918"/>
    </source>
</evidence>
<dbReference type="CDD" id="cd03319">
    <property type="entry name" value="L-Ala-DL-Glu_epimerase"/>
    <property type="match status" value="1"/>
</dbReference>
<dbReference type="SUPFAM" id="SSF51604">
    <property type="entry name" value="Enolase C-terminal domain-like"/>
    <property type="match status" value="1"/>
</dbReference>
<dbReference type="Gene3D" id="3.30.390.10">
    <property type="entry name" value="Enolase-like, N-terminal domain"/>
    <property type="match status" value="1"/>
</dbReference>
<reference evidence="7 8" key="1">
    <citation type="submission" date="2021-03" db="EMBL/GenBank/DDBJ databases">
        <title>Aliifodinibius sp. nov., a new bacterium isolated from saline soil.</title>
        <authorList>
            <person name="Galisteo C."/>
            <person name="De La Haba R."/>
            <person name="Sanchez-Porro C."/>
            <person name="Ventosa A."/>
        </authorList>
    </citation>
    <scope>NUCLEOTIDE SEQUENCE [LARGE SCALE GENOMIC DNA]</scope>
    <source>
        <strain evidence="7 8">1BSP15-2V2</strain>
    </source>
</reference>
<dbReference type="InterPro" id="IPR029065">
    <property type="entry name" value="Enolase_C-like"/>
</dbReference>
<dbReference type="Proteomes" id="UP001207918">
    <property type="component" value="Unassembled WGS sequence"/>
</dbReference>
<dbReference type="Pfam" id="PF02746">
    <property type="entry name" value="MR_MLE_N"/>
    <property type="match status" value="1"/>
</dbReference>
<gene>
    <name evidence="7" type="ORF">J6I44_12005</name>
</gene>
<dbReference type="PANTHER" id="PTHR48080:SF3">
    <property type="entry name" value="ENOLASE SUPERFAMILY MEMBER DDB_G0284701"/>
    <property type="match status" value="1"/>
</dbReference>
<feature type="domain" description="Mandelate racemase/muconate lactonizing enzyme C-terminal" evidence="6">
    <location>
        <begin position="135"/>
        <end position="228"/>
    </location>
</feature>
<dbReference type="SFLD" id="SFLDS00001">
    <property type="entry name" value="Enolase"/>
    <property type="match status" value="1"/>
</dbReference>
<keyword evidence="2 5" id="KW-0479">Metal-binding</keyword>
<evidence type="ECO:0000256" key="3">
    <source>
        <dbReference type="ARBA" id="ARBA00022842"/>
    </source>
</evidence>
<protein>
    <recommendedName>
        <fullName evidence="5">Dipeptide epimerase</fullName>
        <ecNumber evidence="5">5.1.1.-</ecNumber>
    </recommendedName>
</protein>
<dbReference type="InterPro" id="IPR013342">
    <property type="entry name" value="Mandelate_racemase_C"/>
</dbReference>
<dbReference type="SUPFAM" id="SSF54826">
    <property type="entry name" value="Enolase N-terminal domain-like"/>
    <property type="match status" value="1"/>
</dbReference>
<proteinExistence type="inferred from homology"/>
<dbReference type="InterPro" id="IPR034593">
    <property type="entry name" value="DgoD-like"/>
</dbReference>
<accession>A0ABT3PP05</accession>
<dbReference type="SMART" id="SM00922">
    <property type="entry name" value="MR_MLE"/>
    <property type="match status" value="1"/>
</dbReference>
<dbReference type="SFLD" id="SFLDG00180">
    <property type="entry name" value="muconate_cycloisomerase"/>
    <property type="match status" value="1"/>
</dbReference>
<keyword evidence="4 5" id="KW-0413">Isomerase</keyword>
<keyword evidence="3 5" id="KW-0460">Magnesium</keyword>
<dbReference type="EMBL" id="JAGGJA010000007">
    <property type="protein sequence ID" value="MCW9707580.1"/>
    <property type="molecule type" value="Genomic_DNA"/>
</dbReference>
<evidence type="ECO:0000259" key="6">
    <source>
        <dbReference type="SMART" id="SM00922"/>
    </source>
</evidence>
<dbReference type="EC" id="5.1.1.-" evidence="5"/>
<dbReference type="InterPro" id="IPR029017">
    <property type="entry name" value="Enolase-like_N"/>
</dbReference>
<evidence type="ECO:0000313" key="7">
    <source>
        <dbReference type="EMBL" id="MCW9707580.1"/>
    </source>
</evidence>
<dbReference type="RefSeq" id="WP_265766371.1">
    <property type="nucleotide sequence ID" value="NZ_JAGGJA010000007.1"/>
</dbReference>
<dbReference type="InterPro" id="IPR036849">
    <property type="entry name" value="Enolase-like_C_sf"/>
</dbReference>
<evidence type="ECO:0000256" key="1">
    <source>
        <dbReference type="ARBA" id="ARBA00008031"/>
    </source>
</evidence>
<comment type="similarity">
    <text evidence="1 5">Belongs to the mandelate racemase/muconate lactonizing enzyme family.</text>
</comment>
<organism evidence="7 8">
    <name type="scientific">Fodinibius salsisoli</name>
    <dbReference type="NCBI Taxonomy" id="2820877"/>
    <lineage>
        <taxon>Bacteria</taxon>
        <taxon>Pseudomonadati</taxon>
        <taxon>Balneolota</taxon>
        <taxon>Balneolia</taxon>
        <taxon>Balneolales</taxon>
        <taxon>Balneolaceae</taxon>
        <taxon>Fodinibius</taxon>
    </lineage>
</organism>
<evidence type="ECO:0000256" key="5">
    <source>
        <dbReference type="RuleBase" id="RU366006"/>
    </source>
</evidence>
<dbReference type="InterPro" id="IPR034603">
    <property type="entry name" value="Dipeptide_epimerase"/>
</dbReference>
<dbReference type="PANTHER" id="PTHR48080">
    <property type="entry name" value="D-GALACTONATE DEHYDRATASE-RELATED"/>
    <property type="match status" value="1"/>
</dbReference>
<dbReference type="Gene3D" id="3.20.20.120">
    <property type="entry name" value="Enolase-like C-terminal domain"/>
    <property type="match status" value="1"/>
</dbReference>
<sequence length="344" mass="37782">MLQLEFKPYILKKKHIFKISGASRTKTPILLTKIRYRGIEGLGEASMPPLYGETIDSATDFLHKLDLSGFQSPFEVEKILQAVDAIALGNTAVKASIDIALHDLVSKLLMLPLHQYLGLPACTLATSKTIGINSPETIQKRVEEASEFNYLKIKLGTGTKEDKAIIRAIREVSDQPLYVDANQGWEDPGEALAIIKWLSDKGVVFIEQPLPKDDIDGQIWLKNKSPLPIVGDEGVQRLPDMAQARELYHGVNIKLMKSTGIHEARKMIHAARGLGLKVLLGCMSETSCAITAAAHLGTLADWVDLDGNLNVTNDPYQASEVADGKIRLPEDPGIGLKKCSWKKI</sequence>
<evidence type="ECO:0000256" key="2">
    <source>
        <dbReference type="ARBA" id="ARBA00022723"/>
    </source>
</evidence>
<dbReference type="InterPro" id="IPR013341">
    <property type="entry name" value="Mandelate_racemase_N_dom"/>
</dbReference>